<feature type="transmembrane region" description="Helical" evidence="1">
    <location>
        <begin position="195"/>
        <end position="217"/>
    </location>
</feature>
<accession>I3EE34</accession>
<name>I3EE34_NEMP3</name>
<keyword evidence="3" id="KW-1185">Reference proteome</keyword>
<keyword evidence="1" id="KW-0472">Membrane</keyword>
<keyword evidence="1" id="KW-1133">Transmembrane helix</keyword>
<evidence type="ECO:0000313" key="2">
    <source>
        <dbReference type="EMBL" id="EIJ87481.1"/>
    </source>
</evidence>
<dbReference type="OrthoDB" id="10379489at2759"/>
<dbReference type="AlphaFoldDB" id="I3EE34"/>
<dbReference type="VEuPathDB" id="MicrosporidiaDB:NEQG_02362"/>
<reference evidence="2" key="1">
    <citation type="submission" date="2011-01" db="EMBL/GenBank/DDBJ databases">
        <title>The Genome Sequence of Nematocida parisii strain ERTm3.</title>
        <authorList>
            <consortium name="The Broad Institute Genome Sequencing Platform"/>
            <consortium name="The Broad Institute Genome Sequencing Center for Infectious Disease"/>
            <person name="Cuomo C."/>
            <person name="Troemel E."/>
            <person name="Young S.K."/>
            <person name="Zeng Q."/>
            <person name="Gargeya S."/>
            <person name="Fitzgerald M."/>
            <person name="Haas B."/>
            <person name="Abouelleil A."/>
            <person name="Alvarado L."/>
            <person name="Arachchi H.M."/>
            <person name="Berlin A."/>
            <person name="Chapman S.B."/>
            <person name="Gearin G."/>
            <person name="Goldberg J."/>
            <person name="Griggs A."/>
            <person name="Gujja S."/>
            <person name="Hansen M."/>
            <person name="Heiman D."/>
            <person name="Howarth C."/>
            <person name="Larimer J."/>
            <person name="Lui A."/>
            <person name="MacDonald P.J.P."/>
            <person name="McCowen C."/>
            <person name="Montmayeur A."/>
            <person name="Murphy C."/>
            <person name="Neiman D."/>
            <person name="Pearson M."/>
            <person name="Priest M."/>
            <person name="Roberts A."/>
            <person name="Saif S."/>
            <person name="Shea T."/>
            <person name="Sisk P."/>
            <person name="Stolte C."/>
            <person name="Sykes S."/>
            <person name="Wortman J."/>
            <person name="Nusbaum C."/>
            <person name="Birren B."/>
        </authorList>
    </citation>
    <scope>NUCLEOTIDE SEQUENCE</scope>
    <source>
        <strain evidence="2">ERTm3</strain>
    </source>
</reference>
<evidence type="ECO:0000313" key="3">
    <source>
        <dbReference type="Proteomes" id="UP000002872"/>
    </source>
</evidence>
<dbReference type="Proteomes" id="UP000002872">
    <property type="component" value="Unassembled WGS sequence"/>
</dbReference>
<gene>
    <name evidence="2" type="ORF">NEQG_02362</name>
</gene>
<dbReference type="HOGENOM" id="CLU_1180513_0_0_1"/>
<feature type="transmembrane region" description="Helical" evidence="1">
    <location>
        <begin position="148"/>
        <end position="175"/>
    </location>
</feature>
<proteinExistence type="predicted"/>
<evidence type="ECO:0000256" key="1">
    <source>
        <dbReference type="SAM" id="Phobius"/>
    </source>
</evidence>
<dbReference type="InParanoid" id="I3EE34"/>
<feature type="transmembrane region" description="Helical" evidence="1">
    <location>
        <begin position="119"/>
        <end position="136"/>
    </location>
</feature>
<organism evidence="2 3">
    <name type="scientific">Nematocida parisii (strain ERTm3)</name>
    <name type="common">Nematode killer fungus</name>
    <dbReference type="NCBI Taxonomy" id="935791"/>
    <lineage>
        <taxon>Eukaryota</taxon>
        <taxon>Fungi</taxon>
        <taxon>Fungi incertae sedis</taxon>
        <taxon>Microsporidia</taxon>
        <taxon>Nematocida</taxon>
    </lineage>
</organism>
<keyword evidence="1" id="KW-0812">Transmembrane</keyword>
<dbReference type="EMBL" id="GL870882">
    <property type="protein sequence ID" value="EIJ87481.1"/>
    <property type="molecule type" value="Genomic_DNA"/>
</dbReference>
<feature type="transmembrane region" description="Helical" evidence="1">
    <location>
        <begin position="26"/>
        <end position="54"/>
    </location>
</feature>
<sequence>MNNERNDDRTHKDTMLEWMPTKALEIAWYFFYFVIRLTPYIALLSSTVILYNFFWGGIPVTDDIKYIFVGKSNFMYRIFLLLTIANFFSSIFWIGVLSMIFGGIFSILRPDSEDKKSSVLFNIAKIAVIILIGIMIGKKVYYSNLMTLYGIATAYRCISVFVTLLSWLISCIVYMDFASSIFWDCSILNIICNWHYVYIIFDIVAMVILYMASDALVNASSPDYMKIVVSEVNKV</sequence>
<protein>
    <submittedName>
        <fullName evidence="2">Uncharacterized protein</fullName>
    </submittedName>
</protein>
<feature type="transmembrane region" description="Helical" evidence="1">
    <location>
        <begin position="74"/>
        <end position="107"/>
    </location>
</feature>